<evidence type="ECO:0000256" key="1">
    <source>
        <dbReference type="SAM" id="MobiDB-lite"/>
    </source>
</evidence>
<dbReference type="Pfam" id="PF08334">
    <property type="entry name" value="T2SSG"/>
    <property type="match status" value="1"/>
</dbReference>
<evidence type="ECO:0000259" key="3">
    <source>
        <dbReference type="Pfam" id="PF08334"/>
    </source>
</evidence>
<dbReference type="InterPro" id="IPR045584">
    <property type="entry name" value="Pilin-like"/>
</dbReference>
<reference evidence="4 5" key="1">
    <citation type="submission" date="2021-02" db="EMBL/GenBank/DDBJ databases">
        <title>De Novo genome assembly of isolated myxobacteria.</title>
        <authorList>
            <person name="Stevens D.C."/>
        </authorList>
    </citation>
    <scope>NUCLEOTIDE SEQUENCE [LARGE SCALE GENOMIC DNA]</scope>
    <source>
        <strain evidence="4 5">SCHIC003</strain>
    </source>
</reference>
<keyword evidence="2" id="KW-0472">Membrane</keyword>
<feature type="transmembrane region" description="Helical" evidence="2">
    <location>
        <begin position="17"/>
        <end position="37"/>
    </location>
</feature>
<name>A0ABX7N0T7_9BACT</name>
<evidence type="ECO:0000256" key="2">
    <source>
        <dbReference type="SAM" id="Phobius"/>
    </source>
</evidence>
<dbReference type="Proteomes" id="UP000663090">
    <property type="component" value="Chromosome"/>
</dbReference>
<dbReference type="Gene3D" id="3.30.700.10">
    <property type="entry name" value="Glycoprotein, Type 4 Pilin"/>
    <property type="match status" value="1"/>
</dbReference>
<proteinExistence type="predicted"/>
<keyword evidence="5" id="KW-1185">Reference proteome</keyword>
<dbReference type="InterPro" id="IPR013545">
    <property type="entry name" value="T2SS_protein-GspG_C"/>
</dbReference>
<organism evidence="4 5">
    <name type="scientific">Myxococcus landrumensis</name>
    <dbReference type="NCBI Taxonomy" id="2813577"/>
    <lineage>
        <taxon>Bacteria</taxon>
        <taxon>Pseudomonadati</taxon>
        <taxon>Myxococcota</taxon>
        <taxon>Myxococcia</taxon>
        <taxon>Myxococcales</taxon>
        <taxon>Cystobacterineae</taxon>
        <taxon>Myxococcaceae</taxon>
        <taxon>Myxococcus</taxon>
    </lineage>
</organism>
<feature type="domain" description="Type II secretion system protein GspG C-terminal" evidence="3">
    <location>
        <begin position="51"/>
        <end position="127"/>
    </location>
</feature>
<keyword evidence="2" id="KW-1133">Transmembrane helix</keyword>
<dbReference type="RefSeq" id="WP_206713773.1">
    <property type="nucleotide sequence ID" value="NZ_CP071091.1"/>
</dbReference>
<feature type="compositionally biased region" description="Basic and acidic residues" evidence="1">
    <location>
        <begin position="113"/>
        <end position="137"/>
    </location>
</feature>
<dbReference type="SUPFAM" id="SSF54523">
    <property type="entry name" value="Pili subunits"/>
    <property type="match status" value="1"/>
</dbReference>
<evidence type="ECO:0000313" key="5">
    <source>
        <dbReference type="Proteomes" id="UP000663090"/>
    </source>
</evidence>
<gene>
    <name evidence="4" type="ORF">JY572_27115</name>
</gene>
<dbReference type="EMBL" id="CP071091">
    <property type="protein sequence ID" value="QSQ12039.1"/>
    <property type="molecule type" value="Genomic_DNA"/>
</dbReference>
<protein>
    <submittedName>
        <fullName evidence="4">Type II secretion system protein GspG</fullName>
    </submittedName>
</protein>
<feature type="region of interest" description="Disordered" evidence="1">
    <location>
        <begin position="112"/>
        <end position="137"/>
    </location>
</feature>
<accession>A0ABX7N0T7</accession>
<evidence type="ECO:0000313" key="4">
    <source>
        <dbReference type="EMBL" id="QSQ12039.1"/>
    </source>
</evidence>
<sequence length="137" mass="15132">MTSSAEAPPPPSRRSPILWVGLAFAFALVCAVLVGALTRSRAVHSDRIHRDFVVLEEALARYQADGHTLPEDADLEVLLVPKYLSVLPLDPWGRPYRYTSNGQQVFIATLGQSDDRGGHDEEQDHTNHDGHQAPPEK</sequence>
<keyword evidence="2" id="KW-0812">Transmembrane</keyword>